<reference evidence="1 2" key="1">
    <citation type="submission" date="2024-01" db="EMBL/GenBank/DDBJ databases">
        <title>The genomes of 5 underutilized Papilionoideae crops provide insights into root nodulation and disease resistanc.</title>
        <authorList>
            <person name="Jiang F."/>
        </authorList>
    </citation>
    <scope>NUCLEOTIDE SEQUENCE [LARGE SCALE GENOMIC DNA]</scope>
    <source>
        <strain evidence="1">LVBAO_FW01</strain>
        <tissue evidence="1">Leaves</tissue>
    </source>
</reference>
<sequence length="138" mass="16050">MLMINQHLELCCELTRLHYSIKKQHLLDSGSNFMAAMVVIFERMLSVAKFQQILQGSEEITVVHHGMEGFYLPKLYLASCRRGSCGPRKQTLSGWEQHAGCRAKRWKHNVKAKSSMLPLKNRLQNMFHEMKFSQQLDQ</sequence>
<evidence type="ECO:0000313" key="1">
    <source>
        <dbReference type="EMBL" id="KAK7361790.1"/>
    </source>
</evidence>
<dbReference type="AlphaFoldDB" id="A0AAN9R4B4"/>
<gene>
    <name evidence="1" type="ORF">VNO77_03874</name>
</gene>
<comment type="caution">
    <text evidence="1">The sequence shown here is derived from an EMBL/GenBank/DDBJ whole genome shotgun (WGS) entry which is preliminary data.</text>
</comment>
<dbReference type="Proteomes" id="UP001367508">
    <property type="component" value="Unassembled WGS sequence"/>
</dbReference>
<accession>A0AAN9R4B4</accession>
<keyword evidence="2" id="KW-1185">Reference proteome</keyword>
<name>A0AAN9R4B4_CANGL</name>
<proteinExistence type="predicted"/>
<organism evidence="1 2">
    <name type="scientific">Canavalia gladiata</name>
    <name type="common">Sword bean</name>
    <name type="synonym">Dolichos gladiatus</name>
    <dbReference type="NCBI Taxonomy" id="3824"/>
    <lineage>
        <taxon>Eukaryota</taxon>
        <taxon>Viridiplantae</taxon>
        <taxon>Streptophyta</taxon>
        <taxon>Embryophyta</taxon>
        <taxon>Tracheophyta</taxon>
        <taxon>Spermatophyta</taxon>
        <taxon>Magnoliopsida</taxon>
        <taxon>eudicotyledons</taxon>
        <taxon>Gunneridae</taxon>
        <taxon>Pentapetalae</taxon>
        <taxon>rosids</taxon>
        <taxon>fabids</taxon>
        <taxon>Fabales</taxon>
        <taxon>Fabaceae</taxon>
        <taxon>Papilionoideae</taxon>
        <taxon>50 kb inversion clade</taxon>
        <taxon>NPAAA clade</taxon>
        <taxon>indigoferoid/millettioid clade</taxon>
        <taxon>Phaseoleae</taxon>
        <taxon>Canavalia</taxon>
    </lineage>
</organism>
<protein>
    <submittedName>
        <fullName evidence="1">Uncharacterized protein</fullName>
    </submittedName>
</protein>
<evidence type="ECO:0000313" key="2">
    <source>
        <dbReference type="Proteomes" id="UP001367508"/>
    </source>
</evidence>
<dbReference type="EMBL" id="JAYMYQ010000001">
    <property type="protein sequence ID" value="KAK7361790.1"/>
    <property type="molecule type" value="Genomic_DNA"/>
</dbReference>